<dbReference type="OrthoDB" id="9814402at2"/>
<evidence type="ECO:0000256" key="2">
    <source>
        <dbReference type="ARBA" id="ARBA00022478"/>
    </source>
</evidence>
<reference evidence="12" key="1">
    <citation type="journal article" date="2013" name="Stand. Genomic Sci.">
        <title>Genome sequence of the thermophilic fresh-water bacterium Spirochaeta caldaria type strain (H1(T)), reclassification of Spirochaeta caldaria, Spirochaeta stenostrepta, and Spirochaeta zuelzerae in the genus Treponema as Treponema caldaria comb. nov., Treponema stenostrepta comb. nov., and Treponema zuelzerae comb. nov., and emendation of the genus Treponema.</title>
        <authorList>
            <person name="Abt B."/>
            <person name="Goker M."/>
            <person name="Scheuner C."/>
            <person name="Han C."/>
            <person name="Lu M."/>
            <person name="Misra M."/>
            <person name="Lapidus A."/>
            <person name="Nolan M."/>
            <person name="Lucas S."/>
            <person name="Hammon N."/>
            <person name="Deshpande S."/>
            <person name="Cheng J.F."/>
            <person name="Tapia R."/>
            <person name="Goodwin L.A."/>
            <person name="Pitluck S."/>
            <person name="Liolios K."/>
            <person name="Pagani I."/>
            <person name="Ivanova N."/>
            <person name="Mavromatis K."/>
            <person name="Mikhailova N."/>
            <person name="Huntemann M."/>
            <person name="Pati A."/>
            <person name="Chen A."/>
            <person name="Palaniappan K."/>
            <person name="Land M."/>
            <person name="Hauser L."/>
            <person name="Jeffries C.D."/>
            <person name="Rohde M."/>
            <person name="Spring S."/>
            <person name="Gronow S."/>
            <person name="Detter J.C."/>
            <person name="Bristow J."/>
            <person name="Eisen J.A."/>
            <person name="Markowitz V."/>
            <person name="Hugenholtz P."/>
            <person name="Kyrpides N.C."/>
            <person name="Woyke T."/>
            <person name="Klenk H.P."/>
        </authorList>
    </citation>
    <scope>NUCLEOTIDE SEQUENCE</scope>
    <source>
        <strain evidence="12">ATCC 51460 / DSM 7334 / H1</strain>
    </source>
</reference>
<dbReference type="InterPro" id="IPR010982">
    <property type="entry name" value="Lambda_DNA-bd_dom_sf"/>
</dbReference>
<evidence type="ECO:0000256" key="6">
    <source>
        <dbReference type="ARBA" id="ARBA00023082"/>
    </source>
</evidence>
<evidence type="ECO:0000256" key="3">
    <source>
        <dbReference type="ARBA" id="ARBA00022679"/>
    </source>
</evidence>
<dbReference type="KEGG" id="scd:Spica_2731"/>
<keyword evidence="3" id="KW-0808">Transferase</keyword>
<dbReference type="InterPro" id="IPR038709">
    <property type="entry name" value="RpoN_core-bd_sf"/>
</dbReference>
<evidence type="ECO:0000313" key="12">
    <source>
        <dbReference type="Proteomes" id="UP000000503"/>
    </source>
</evidence>
<evidence type="ECO:0000256" key="8">
    <source>
        <dbReference type="ARBA" id="ARBA00023163"/>
    </source>
</evidence>
<dbReference type="Pfam" id="PF04552">
    <property type="entry name" value="Sigma54_DBD"/>
    <property type="match status" value="1"/>
</dbReference>
<protein>
    <submittedName>
        <fullName evidence="11">RNA polymerase, sigma 54 subunit, RpoN</fullName>
    </submittedName>
</protein>
<feature type="domain" description="RNA polymerase sigma factor 54 core-binding" evidence="10">
    <location>
        <begin position="98"/>
        <end position="279"/>
    </location>
</feature>
<keyword evidence="5" id="KW-0805">Transcription regulation</keyword>
<keyword evidence="2" id="KW-0240">DNA-directed RNA polymerase</keyword>
<organism evidence="11 12">
    <name type="scientific">Gracilinema caldarium (strain ATCC 51460 / DSM 7334 / H1)</name>
    <name type="common">Treponema caldarium</name>
    <dbReference type="NCBI Taxonomy" id="744872"/>
    <lineage>
        <taxon>Bacteria</taxon>
        <taxon>Pseudomonadati</taxon>
        <taxon>Spirochaetota</taxon>
        <taxon>Spirochaetia</taxon>
        <taxon>Spirochaetales</taxon>
        <taxon>Breznakiellaceae</taxon>
        <taxon>Gracilinema</taxon>
    </lineage>
</organism>
<dbReference type="NCBIfam" id="TIGR02395">
    <property type="entry name" value="rpoN_sigma"/>
    <property type="match status" value="1"/>
</dbReference>
<evidence type="ECO:0000313" key="11">
    <source>
        <dbReference type="EMBL" id="AEJ20827.1"/>
    </source>
</evidence>
<dbReference type="GO" id="GO:0006352">
    <property type="term" value="P:DNA-templated transcription initiation"/>
    <property type="evidence" value="ECO:0007669"/>
    <property type="project" value="InterPro"/>
</dbReference>
<keyword evidence="6" id="KW-0731">Sigma factor</keyword>
<dbReference type="PRINTS" id="PR00045">
    <property type="entry name" value="SIGMA54FCT"/>
</dbReference>
<proteinExistence type="inferred from homology"/>
<evidence type="ECO:0000256" key="5">
    <source>
        <dbReference type="ARBA" id="ARBA00023015"/>
    </source>
</evidence>
<gene>
    <name evidence="11" type="ordered locus">Spica_2731</name>
</gene>
<evidence type="ECO:0000259" key="9">
    <source>
        <dbReference type="Pfam" id="PF04552"/>
    </source>
</evidence>
<evidence type="ECO:0000256" key="7">
    <source>
        <dbReference type="ARBA" id="ARBA00023125"/>
    </source>
</evidence>
<dbReference type="PANTHER" id="PTHR32248:SF4">
    <property type="entry name" value="RNA POLYMERASE SIGMA-54 FACTOR"/>
    <property type="match status" value="1"/>
</dbReference>
<dbReference type="Gene3D" id="1.10.10.1330">
    <property type="entry name" value="RNA polymerase sigma-54 factor, core-binding domain"/>
    <property type="match status" value="1"/>
</dbReference>
<dbReference type="InterPro" id="IPR007634">
    <property type="entry name" value="RNA_pol_sigma_54_DNA-bd"/>
</dbReference>
<dbReference type="InterPro" id="IPR000394">
    <property type="entry name" value="RNA_pol_sigma_54"/>
</dbReference>
<evidence type="ECO:0000256" key="4">
    <source>
        <dbReference type="ARBA" id="ARBA00022695"/>
    </source>
</evidence>
<dbReference type="GO" id="GO:0000428">
    <property type="term" value="C:DNA-directed RNA polymerase complex"/>
    <property type="evidence" value="ECO:0007669"/>
    <property type="project" value="UniProtKB-KW"/>
</dbReference>
<keyword evidence="8" id="KW-0804">Transcription</keyword>
<dbReference type="InterPro" id="IPR007046">
    <property type="entry name" value="RNA_pol_sigma_54_core-bd"/>
</dbReference>
<keyword evidence="12" id="KW-1185">Reference proteome</keyword>
<comment type="similarity">
    <text evidence="1">Belongs to the sigma-54 factor family.</text>
</comment>
<dbReference type="Pfam" id="PF04963">
    <property type="entry name" value="Sigma54_CBD"/>
    <property type="match status" value="1"/>
</dbReference>
<name>F8F137_GRAC1</name>
<dbReference type="PANTHER" id="PTHR32248">
    <property type="entry name" value="RNA POLYMERASE SIGMA-54 FACTOR"/>
    <property type="match status" value="1"/>
</dbReference>
<dbReference type="GO" id="GO:0003677">
    <property type="term" value="F:DNA binding"/>
    <property type="evidence" value="ECO:0007669"/>
    <property type="project" value="UniProtKB-KW"/>
</dbReference>
<dbReference type="PROSITE" id="PS00718">
    <property type="entry name" value="SIGMA54_2"/>
    <property type="match status" value="1"/>
</dbReference>
<sequence length="453" mass="51954">MQLQRPTFIQEQRLKMNPQLYQSIKLMALPVVDLRETIQAELERNPALEVIEDKTTISLDSAIKEVKEEDDYFEATSDSGFTRRGTDEDADEQQKFIEGALSRPETLQEHLLWQLRLQPIDDDVRRIGELLIQNLDADGFHKEPIDVLLKNEDPAKIAVALDLVRRLDPQGTCTTNYKESLMVQAQLMPDSPDGILEALEHLELLERGKITEVAKKIKRSEEAVKEILEHIKELSPFPGRQFDTSEVRYVTPDVQVIRKNDEFVIILNDEEIPVLGINPFFMKLSDGKDGEKPVRDFVRENIKEARWFIRSINQRNHTLLKVMRAIVEFQRAFFAKGPKYLAPLTLKDIAQEIGVHETTVSRIANGKYVQTEWGIFEIRYFFTNSISGAGSSGSRYSKEAVKEIIREIIQSEEGSLSDQDIADLLVRRGIPLARRTVAKYRKELDLGSSYTRS</sequence>
<dbReference type="Proteomes" id="UP000000503">
    <property type="component" value="Chromosome"/>
</dbReference>
<evidence type="ECO:0000259" key="10">
    <source>
        <dbReference type="Pfam" id="PF04963"/>
    </source>
</evidence>
<dbReference type="STRING" id="744872.Spica_2731"/>
<dbReference type="GO" id="GO:0016779">
    <property type="term" value="F:nucleotidyltransferase activity"/>
    <property type="evidence" value="ECO:0007669"/>
    <property type="project" value="UniProtKB-KW"/>
</dbReference>
<dbReference type="Pfam" id="PF00309">
    <property type="entry name" value="Sigma54_AID"/>
    <property type="match status" value="1"/>
</dbReference>
<dbReference type="PIRSF" id="PIRSF000774">
    <property type="entry name" value="RpoN"/>
    <property type="match status" value="1"/>
</dbReference>
<dbReference type="RefSeq" id="WP_013970105.1">
    <property type="nucleotide sequence ID" value="NC_015732.1"/>
</dbReference>
<dbReference type="PROSITE" id="PS50044">
    <property type="entry name" value="SIGMA54_3"/>
    <property type="match status" value="1"/>
</dbReference>
<dbReference type="Gene3D" id="1.10.260.40">
    <property type="entry name" value="lambda repressor-like DNA-binding domains"/>
    <property type="match status" value="1"/>
</dbReference>
<evidence type="ECO:0000256" key="1">
    <source>
        <dbReference type="ARBA" id="ARBA00008798"/>
    </source>
</evidence>
<dbReference type="GO" id="GO:0001216">
    <property type="term" value="F:DNA-binding transcription activator activity"/>
    <property type="evidence" value="ECO:0007669"/>
    <property type="project" value="InterPro"/>
</dbReference>
<dbReference type="Gene3D" id="1.10.10.60">
    <property type="entry name" value="Homeodomain-like"/>
    <property type="match status" value="1"/>
</dbReference>
<dbReference type="GO" id="GO:0016987">
    <property type="term" value="F:sigma factor activity"/>
    <property type="evidence" value="ECO:0007669"/>
    <property type="project" value="UniProtKB-KW"/>
</dbReference>
<dbReference type="EMBL" id="CP002868">
    <property type="protein sequence ID" value="AEJ20827.1"/>
    <property type="molecule type" value="Genomic_DNA"/>
</dbReference>
<keyword evidence="7" id="KW-0238">DNA-binding</keyword>
<dbReference type="eggNOG" id="COG1508">
    <property type="taxonomic scope" value="Bacteria"/>
</dbReference>
<keyword evidence="4" id="KW-0548">Nucleotidyltransferase</keyword>
<accession>F8F137</accession>
<dbReference type="HOGENOM" id="CLU_020569_1_1_12"/>
<feature type="domain" description="RNA polymerase sigma factor 54 DNA-binding" evidence="9">
    <location>
        <begin position="297"/>
        <end position="452"/>
    </location>
</feature>
<dbReference type="AlphaFoldDB" id="F8F137"/>